<name>A0ABP6R8S7_9MICC</name>
<dbReference type="InterPro" id="IPR036837">
    <property type="entry name" value="Cation_efflux_CTD_sf"/>
</dbReference>
<comment type="caution">
    <text evidence="11">The sequence shown here is derived from an EMBL/GenBank/DDBJ whole genome shotgun (WGS) entry which is preliminary data.</text>
</comment>
<comment type="similarity">
    <text evidence="2">Belongs to the cation diffusion facilitator (CDF) transporter (TC 2.A.4) family. SLC30A subfamily.</text>
</comment>
<accession>A0ABP6R8S7</accession>
<dbReference type="EMBL" id="BAAAYG010000002">
    <property type="protein sequence ID" value="GAA3279839.1"/>
    <property type="molecule type" value="Genomic_DNA"/>
</dbReference>
<evidence type="ECO:0000256" key="2">
    <source>
        <dbReference type="ARBA" id="ARBA00008873"/>
    </source>
</evidence>
<dbReference type="SUPFAM" id="SSF160240">
    <property type="entry name" value="Cation efflux protein cytoplasmic domain-like"/>
    <property type="match status" value="1"/>
</dbReference>
<feature type="transmembrane region" description="Helical" evidence="8">
    <location>
        <begin position="160"/>
        <end position="184"/>
    </location>
</feature>
<dbReference type="InterPro" id="IPR058533">
    <property type="entry name" value="Cation_efflux_TM"/>
</dbReference>
<feature type="transmembrane region" description="Helical" evidence="8">
    <location>
        <begin position="92"/>
        <end position="109"/>
    </location>
</feature>
<evidence type="ECO:0000256" key="6">
    <source>
        <dbReference type="ARBA" id="ARBA00023065"/>
    </source>
</evidence>
<feature type="transmembrane region" description="Helical" evidence="8">
    <location>
        <begin position="190"/>
        <end position="208"/>
    </location>
</feature>
<keyword evidence="4 8" id="KW-0812">Transmembrane</keyword>
<dbReference type="PANTHER" id="PTHR11562">
    <property type="entry name" value="CATION EFFLUX PROTEIN/ ZINC TRANSPORTER"/>
    <property type="match status" value="1"/>
</dbReference>
<feature type="transmembrane region" description="Helical" evidence="8">
    <location>
        <begin position="129"/>
        <end position="148"/>
    </location>
</feature>
<keyword evidence="7 8" id="KW-0472">Membrane</keyword>
<feature type="transmembrane region" description="Helical" evidence="8">
    <location>
        <begin position="63"/>
        <end position="80"/>
    </location>
</feature>
<dbReference type="InterPro" id="IPR027470">
    <property type="entry name" value="Cation_efflux_CTD"/>
</dbReference>
<reference evidence="12" key="1">
    <citation type="journal article" date="2019" name="Int. J. Syst. Evol. Microbiol.">
        <title>The Global Catalogue of Microorganisms (GCM) 10K type strain sequencing project: providing services to taxonomists for standard genome sequencing and annotation.</title>
        <authorList>
            <consortium name="The Broad Institute Genomics Platform"/>
            <consortium name="The Broad Institute Genome Sequencing Center for Infectious Disease"/>
            <person name="Wu L."/>
            <person name="Ma J."/>
        </authorList>
    </citation>
    <scope>NUCLEOTIDE SEQUENCE [LARGE SCALE GENOMIC DNA]</scope>
    <source>
        <strain evidence="12">JCM 11483</strain>
    </source>
</reference>
<evidence type="ECO:0000256" key="4">
    <source>
        <dbReference type="ARBA" id="ARBA00022692"/>
    </source>
</evidence>
<dbReference type="Pfam" id="PF16916">
    <property type="entry name" value="ZT_dimer"/>
    <property type="match status" value="1"/>
</dbReference>
<keyword evidence="5 8" id="KW-1133">Transmembrane helix</keyword>
<evidence type="ECO:0000259" key="9">
    <source>
        <dbReference type="Pfam" id="PF01545"/>
    </source>
</evidence>
<dbReference type="Pfam" id="PF01545">
    <property type="entry name" value="Cation_efflux"/>
    <property type="match status" value="1"/>
</dbReference>
<dbReference type="Proteomes" id="UP001501736">
    <property type="component" value="Unassembled WGS sequence"/>
</dbReference>
<dbReference type="RefSeq" id="WP_344717487.1">
    <property type="nucleotide sequence ID" value="NZ_BAAAYG010000002.1"/>
</dbReference>
<feature type="transmembrane region" description="Helical" evidence="8">
    <location>
        <begin position="27"/>
        <end position="51"/>
    </location>
</feature>
<dbReference type="InterPro" id="IPR002524">
    <property type="entry name" value="Cation_efflux"/>
</dbReference>
<dbReference type="NCBIfam" id="TIGR01297">
    <property type="entry name" value="CDF"/>
    <property type="match status" value="1"/>
</dbReference>
<keyword evidence="6" id="KW-0406">Ion transport</keyword>
<dbReference type="InterPro" id="IPR050681">
    <property type="entry name" value="CDF/SLC30A"/>
</dbReference>
<evidence type="ECO:0000313" key="12">
    <source>
        <dbReference type="Proteomes" id="UP001501736"/>
    </source>
</evidence>
<evidence type="ECO:0000256" key="7">
    <source>
        <dbReference type="ARBA" id="ARBA00023136"/>
    </source>
</evidence>
<dbReference type="InterPro" id="IPR027469">
    <property type="entry name" value="Cation_efflux_TMD_sf"/>
</dbReference>
<protein>
    <submittedName>
        <fullName evidence="11">Cation diffusion facilitator family transporter</fullName>
    </submittedName>
</protein>
<dbReference type="Gene3D" id="1.20.1510.10">
    <property type="entry name" value="Cation efflux protein transmembrane domain"/>
    <property type="match status" value="1"/>
</dbReference>
<evidence type="ECO:0000256" key="8">
    <source>
        <dbReference type="SAM" id="Phobius"/>
    </source>
</evidence>
<keyword evidence="3" id="KW-0813">Transport</keyword>
<dbReference type="PANTHER" id="PTHR11562:SF17">
    <property type="entry name" value="RE54080P-RELATED"/>
    <property type="match status" value="1"/>
</dbReference>
<gene>
    <name evidence="11" type="ORF">GCM10020260_03340</name>
</gene>
<evidence type="ECO:0000256" key="3">
    <source>
        <dbReference type="ARBA" id="ARBA00022448"/>
    </source>
</evidence>
<keyword evidence="12" id="KW-1185">Reference proteome</keyword>
<evidence type="ECO:0000256" key="1">
    <source>
        <dbReference type="ARBA" id="ARBA00004141"/>
    </source>
</evidence>
<proteinExistence type="inferred from homology"/>
<feature type="domain" description="Cation efflux protein cytoplasmic" evidence="10">
    <location>
        <begin position="220"/>
        <end position="299"/>
    </location>
</feature>
<sequence length="311" mass="32152">MGAGHSHAGGVDDVAGGGRSHRRRLQLVLLVTLGVVAAQFVGAWLTGSLALLTDAVHSLTDSVGLVVALAAAMLVGAAATSTRTWGFRRLEVVAAAVQALMLLGIGIYAAVDGVGRLAAPPHVPPMELLIFGVVGLGGNTVSLGVLAAGRRENLNLRAAFLEVAADALGSLGVIIAAAVMALTGWQQADAVAALAIAALIVPRAALLLRETGRILLEFAPRGIDLEEVREHMLAMPHVREVHDLHASTVATGLPVISGHVVLDDDCFHDGHAPQVLQDLRTCVAEHFDVTLEHATFQLETADVAAGEAHAH</sequence>
<dbReference type="SUPFAM" id="SSF161111">
    <property type="entry name" value="Cation efflux protein transmembrane domain-like"/>
    <property type="match status" value="1"/>
</dbReference>
<organism evidence="11 12">
    <name type="scientific">Nesterenkonia halobia</name>
    <dbReference type="NCBI Taxonomy" id="37922"/>
    <lineage>
        <taxon>Bacteria</taxon>
        <taxon>Bacillati</taxon>
        <taxon>Actinomycetota</taxon>
        <taxon>Actinomycetes</taxon>
        <taxon>Micrococcales</taxon>
        <taxon>Micrococcaceae</taxon>
        <taxon>Nesterenkonia</taxon>
    </lineage>
</organism>
<evidence type="ECO:0000313" key="11">
    <source>
        <dbReference type="EMBL" id="GAA3279839.1"/>
    </source>
</evidence>
<comment type="subcellular location">
    <subcellularLocation>
        <location evidence="1">Membrane</location>
        <topology evidence="1">Multi-pass membrane protein</topology>
    </subcellularLocation>
</comment>
<evidence type="ECO:0000259" key="10">
    <source>
        <dbReference type="Pfam" id="PF16916"/>
    </source>
</evidence>
<feature type="domain" description="Cation efflux protein transmembrane" evidence="9">
    <location>
        <begin position="26"/>
        <end position="216"/>
    </location>
</feature>
<evidence type="ECO:0000256" key="5">
    <source>
        <dbReference type="ARBA" id="ARBA00022989"/>
    </source>
</evidence>